<evidence type="ECO:0000256" key="5">
    <source>
        <dbReference type="ARBA" id="ARBA00023136"/>
    </source>
</evidence>
<comment type="similarity">
    <text evidence="2">Belongs to the UPF0389 family.</text>
</comment>
<keyword evidence="3 7" id="KW-0812">Transmembrane</keyword>
<evidence type="ECO:0000256" key="1">
    <source>
        <dbReference type="ARBA" id="ARBA00004167"/>
    </source>
</evidence>
<dbReference type="STRING" id="568069.A0A1J1HVG6"/>
<dbReference type="InterPro" id="IPR009432">
    <property type="entry name" value="DUF1075"/>
</dbReference>
<keyword evidence="9" id="KW-1185">Reference proteome</keyword>
<evidence type="ECO:0000313" key="9">
    <source>
        <dbReference type="Proteomes" id="UP000183832"/>
    </source>
</evidence>
<keyword evidence="4 7" id="KW-1133">Transmembrane helix</keyword>
<reference evidence="8 9" key="1">
    <citation type="submission" date="2015-04" db="EMBL/GenBank/DDBJ databases">
        <authorList>
            <person name="Syromyatnikov M.Y."/>
            <person name="Popov V.N."/>
        </authorList>
    </citation>
    <scope>NUCLEOTIDE SEQUENCE [LARGE SCALE GENOMIC DNA]</scope>
</reference>
<evidence type="ECO:0000256" key="3">
    <source>
        <dbReference type="ARBA" id="ARBA00022692"/>
    </source>
</evidence>
<keyword evidence="5 7" id="KW-0472">Membrane</keyword>
<dbReference type="GO" id="GO:0016020">
    <property type="term" value="C:membrane"/>
    <property type="evidence" value="ECO:0007669"/>
    <property type="project" value="UniProtKB-SubCell"/>
</dbReference>
<feature type="compositionally biased region" description="Polar residues" evidence="6">
    <location>
        <begin position="30"/>
        <end position="46"/>
    </location>
</feature>
<proteinExistence type="inferred from homology"/>
<dbReference type="EMBL" id="CVRI01000020">
    <property type="protein sequence ID" value="CRK91348.1"/>
    <property type="molecule type" value="Genomic_DNA"/>
</dbReference>
<evidence type="ECO:0000256" key="6">
    <source>
        <dbReference type="SAM" id="MobiDB-lite"/>
    </source>
</evidence>
<protein>
    <submittedName>
        <fullName evidence="8">CLUMA_CG005021, isoform A</fullName>
    </submittedName>
</protein>
<feature type="transmembrane region" description="Helical" evidence="7">
    <location>
        <begin position="91"/>
        <end position="109"/>
    </location>
</feature>
<dbReference type="AlphaFoldDB" id="A0A1J1HVG6"/>
<dbReference type="Proteomes" id="UP000183832">
    <property type="component" value="Unassembled WGS sequence"/>
</dbReference>
<evidence type="ECO:0000256" key="2">
    <source>
        <dbReference type="ARBA" id="ARBA00007363"/>
    </source>
</evidence>
<evidence type="ECO:0000256" key="7">
    <source>
        <dbReference type="SAM" id="Phobius"/>
    </source>
</evidence>
<accession>A0A1J1HVG6</accession>
<dbReference type="OrthoDB" id="8193498at2759"/>
<name>A0A1J1HVG6_9DIPT</name>
<sequence length="145" mass="16367">MASQLINTITRRSSLLYSGFYRSARAFCTPTETPQPRTSDTKSQSKATHKVDALERKMLVWTGKYKNADEVPGHVSQDVMERTRNKIRIRVANIMMVLTALACVAMVWSGKNAASRGESVQKMNLDWHKEYNEKSLAEAKAKSNN</sequence>
<dbReference type="Pfam" id="PF06388">
    <property type="entry name" value="DUF1075"/>
    <property type="match status" value="1"/>
</dbReference>
<evidence type="ECO:0000256" key="4">
    <source>
        <dbReference type="ARBA" id="ARBA00022989"/>
    </source>
</evidence>
<gene>
    <name evidence="8" type="ORF">CLUMA_CG005021</name>
</gene>
<comment type="subcellular location">
    <subcellularLocation>
        <location evidence="1">Membrane</location>
        <topology evidence="1">Single-pass membrane protein</topology>
    </subcellularLocation>
</comment>
<dbReference type="PANTHER" id="PTHR13674">
    <property type="entry name" value="GROWTH AND TRANSFORMATION-DEPENDENT PROTEIN"/>
    <property type="match status" value="1"/>
</dbReference>
<dbReference type="PANTHER" id="PTHR13674:SF5">
    <property type="entry name" value="UPF0389 PROTEIN CG9231"/>
    <property type="match status" value="1"/>
</dbReference>
<organism evidence="8 9">
    <name type="scientific">Clunio marinus</name>
    <dbReference type="NCBI Taxonomy" id="568069"/>
    <lineage>
        <taxon>Eukaryota</taxon>
        <taxon>Metazoa</taxon>
        <taxon>Ecdysozoa</taxon>
        <taxon>Arthropoda</taxon>
        <taxon>Hexapoda</taxon>
        <taxon>Insecta</taxon>
        <taxon>Pterygota</taxon>
        <taxon>Neoptera</taxon>
        <taxon>Endopterygota</taxon>
        <taxon>Diptera</taxon>
        <taxon>Nematocera</taxon>
        <taxon>Chironomoidea</taxon>
        <taxon>Chironomidae</taxon>
        <taxon>Clunio</taxon>
    </lineage>
</organism>
<feature type="region of interest" description="Disordered" evidence="6">
    <location>
        <begin position="28"/>
        <end position="49"/>
    </location>
</feature>
<evidence type="ECO:0000313" key="8">
    <source>
        <dbReference type="EMBL" id="CRK91348.1"/>
    </source>
</evidence>